<accession>A0ABD5TX96</accession>
<protein>
    <submittedName>
        <fullName evidence="1">Uncharacterized protein</fullName>
    </submittedName>
</protein>
<comment type="caution">
    <text evidence="1">The sequence shown here is derived from an EMBL/GenBank/DDBJ whole genome shotgun (WGS) entry which is preliminary data.</text>
</comment>
<keyword evidence="2" id="KW-1185">Reference proteome</keyword>
<gene>
    <name evidence="1" type="ORF">ACFQEV_09640</name>
</gene>
<sequence>MPSAEDWDALNEDVQDNIRSVWFAHFMLERQKELLELKVDEWSRKIDEIEDPLDKFSGFGDEYSVDLSTPYMEQDVPLDANKTIFLYEATRIIHNYYATAYSLYDCANNVREQFDDEFKERYYSELYERKIPRRDEMIRRLRAYMTHKSPNRVFLSLTGWEEMTRVDDEYDIYHSFLIDRKPFRDYLKSDGRKTDYLDSIDAARHNPEKIDIVEVIREHHQLVTEFYFDWFIPAVADEAT</sequence>
<evidence type="ECO:0000313" key="2">
    <source>
        <dbReference type="Proteomes" id="UP001596408"/>
    </source>
</evidence>
<dbReference type="EMBL" id="JBHSXH010000014">
    <property type="protein sequence ID" value="MFC6825247.1"/>
    <property type="molecule type" value="Genomic_DNA"/>
</dbReference>
<proteinExistence type="predicted"/>
<reference evidence="1 2" key="1">
    <citation type="journal article" date="2019" name="Int. J. Syst. Evol. Microbiol.">
        <title>The Global Catalogue of Microorganisms (GCM) 10K type strain sequencing project: providing services to taxonomists for standard genome sequencing and annotation.</title>
        <authorList>
            <consortium name="The Broad Institute Genomics Platform"/>
            <consortium name="The Broad Institute Genome Sequencing Center for Infectious Disease"/>
            <person name="Wu L."/>
            <person name="Ma J."/>
        </authorList>
    </citation>
    <scope>NUCLEOTIDE SEQUENCE [LARGE SCALE GENOMIC DNA]</scope>
    <source>
        <strain evidence="1 2">YIM 94188</strain>
    </source>
</reference>
<dbReference type="AlphaFoldDB" id="A0ABD5TX96"/>
<dbReference type="Proteomes" id="UP001596408">
    <property type="component" value="Unassembled WGS sequence"/>
</dbReference>
<name>A0ABD5TX96_9EURY</name>
<evidence type="ECO:0000313" key="1">
    <source>
        <dbReference type="EMBL" id="MFC6825247.1"/>
    </source>
</evidence>
<organism evidence="1 2">
    <name type="scientific">Halopelagius fulvigenes</name>
    <dbReference type="NCBI Taxonomy" id="1198324"/>
    <lineage>
        <taxon>Archaea</taxon>
        <taxon>Methanobacteriati</taxon>
        <taxon>Methanobacteriota</taxon>
        <taxon>Stenosarchaea group</taxon>
        <taxon>Halobacteria</taxon>
        <taxon>Halobacteriales</taxon>
        <taxon>Haloferacaceae</taxon>
    </lineage>
</organism>
<dbReference type="RefSeq" id="WP_379695294.1">
    <property type="nucleotide sequence ID" value="NZ_JBHSXH010000014.1"/>
</dbReference>